<evidence type="ECO:0000313" key="4">
    <source>
        <dbReference type="EMBL" id="CEK68753.1"/>
    </source>
</evidence>
<gene>
    <name evidence="4" type="primary">ORF67578</name>
</gene>
<dbReference type="PANTHER" id="PTHR24346:SF51">
    <property type="entry name" value="PAS DOMAIN-CONTAINING SERINE_THREONINE-PROTEIN KINASE"/>
    <property type="match status" value="1"/>
</dbReference>
<feature type="domain" description="Protein kinase" evidence="3">
    <location>
        <begin position="1"/>
        <end position="86"/>
    </location>
</feature>
<dbReference type="GO" id="GO:0005829">
    <property type="term" value="C:cytosol"/>
    <property type="evidence" value="ECO:0007669"/>
    <property type="project" value="TreeGrafter"/>
</dbReference>
<keyword evidence="2" id="KW-0067">ATP-binding</keyword>
<dbReference type="GO" id="GO:0004674">
    <property type="term" value="F:protein serine/threonine kinase activity"/>
    <property type="evidence" value="ECO:0007669"/>
    <property type="project" value="TreeGrafter"/>
</dbReference>
<dbReference type="GO" id="GO:0035556">
    <property type="term" value="P:intracellular signal transduction"/>
    <property type="evidence" value="ECO:0007669"/>
    <property type="project" value="TreeGrafter"/>
</dbReference>
<protein>
    <recommendedName>
        <fullName evidence="3">Protein kinase domain-containing protein</fullName>
    </recommendedName>
</protein>
<dbReference type="InterPro" id="IPR011009">
    <property type="entry name" value="Kinase-like_dom_sf"/>
</dbReference>
<evidence type="ECO:0000256" key="2">
    <source>
        <dbReference type="ARBA" id="ARBA00022840"/>
    </source>
</evidence>
<organism evidence="4">
    <name type="scientific">Arion vulgaris</name>
    <dbReference type="NCBI Taxonomy" id="1028688"/>
    <lineage>
        <taxon>Eukaryota</taxon>
        <taxon>Metazoa</taxon>
        <taxon>Spiralia</taxon>
        <taxon>Lophotrochozoa</taxon>
        <taxon>Mollusca</taxon>
        <taxon>Gastropoda</taxon>
        <taxon>Heterobranchia</taxon>
        <taxon>Euthyneura</taxon>
        <taxon>Panpulmonata</taxon>
        <taxon>Eupulmonata</taxon>
        <taxon>Stylommatophora</taxon>
        <taxon>Helicina</taxon>
        <taxon>Arionoidea</taxon>
        <taxon>Arionidae</taxon>
        <taxon>Arion</taxon>
    </lineage>
</organism>
<dbReference type="AlphaFoldDB" id="A0A0B6ZJQ2"/>
<dbReference type="PANTHER" id="PTHR24346">
    <property type="entry name" value="MAP/MICROTUBULE AFFINITY-REGULATING KINASE"/>
    <property type="match status" value="1"/>
</dbReference>
<reference evidence="4" key="1">
    <citation type="submission" date="2014-12" db="EMBL/GenBank/DDBJ databases">
        <title>Insight into the proteome of Arion vulgaris.</title>
        <authorList>
            <person name="Aradska J."/>
            <person name="Bulat T."/>
            <person name="Smidak R."/>
            <person name="Sarate P."/>
            <person name="Gangsoo J."/>
            <person name="Sialana F."/>
            <person name="Bilban M."/>
            <person name="Lubec G."/>
        </authorList>
    </citation>
    <scope>NUCLEOTIDE SEQUENCE</scope>
    <source>
        <tissue evidence="4">Skin</tissue>
    </source>
</reference>
<dbReference type="GO" id="GO:0005524">
    <property type="term" value="F:ATP binding"/>
    <property type="evidence" value="ECO:0007669"/>
    <property type="project" value="UniProtKB-KW"/>
</dbReference>
<dbReference type="InterPro" id="IPR000719">
    <property type="entry name" value="Prot_kinase_dom"/>
</dbReference>
<name>A0A0B6ZJQ2_9EUPU</name>
<evidence type="ECO:0000259" key="3">
    <source>
        <dbReference type="PROSITE" id="PS50011"/>
    </source>
</evidence>
<dbReference type="Gene3D" id="1.10.510.10">
    <property type="entry name" value="Transferase(Phosphotransferase) domain 1"/>
    <property type="match status" value="1"/>
</dbReference>
<accession>A0A0B6ZJQ2</accession>
<dbReference type="Pfam" id="PF00069">
    <property type="entry name" value="Pkinase"/>
    <property type="match status" value="1"/>
</dbReference>
<dbReference type="GO" id="GO:0045719">
    <property type="term" value="P:negative regulation of glycogen biosynthetic process"/>
    <property type="evidence" value="ECO:0007669"/>
    <property type="project" value="TreeGrafter"/>
</dbReference>
<dbReference type="EMBL" id="HACG01021888">
    <property type="protein sequence ID" value="CEK68753.1"/>
    <property type="molecule type" value="Transcribed_RNA"/>
</dbReference>
<keyword evidence="1" id="KW-0547">Nucleotide-binding</keyword>
<dbReference type="GO" id="GO:0005634">
    <property type="term" value="C:nucleus"/>
    <property type="evidence" value="ECO:0007669"/>
    <property type="project" value="TreeGrafter"/>
</dbReference>
<proteinExistence type="predicted"/>
<evidence type="ECO:0000256" key="1">
    <source>
        <dbReference type="ARBA" id="ARBA00022741"/>
    </source>
</evidence>
<dbReference type="PROSITE" id="PS50011">
    <property type="entry name" value="PROTEIN_KINASE_DOM"/>
    <property type="match status" value="1"/>
</dbReference>
<feature type="non-terminal residue" evidence="4">
    <location>
        <position position="1"/>
    </location>
</feature>
<dbReference type="SUPFAM" id="SSF56112">
    <property type="entry name" value="Protein kinase-like (PK-like)"/>
    <property type="match status" value="1"/>
</dbReference>
<sequence length="89" mass="10066">TMEYCSPEVYNGAYYRGPELDAWALGVTLYTILFRENPFTATEIPGQLDDLPHTVSQDALAVMLGLLDTDPLTRYTVHQALSCDWLRQI</sequence>